<reference evidence="2" key="1">
    <citation type="submission" date="2021-06" db="EMBL/GenBank/DDBJ databases">
        <authorList>
            <person name="Kallberg Y."/>
            <person name="Tangrot J."/>
            <person name="Rosling A."/>
        </authorList>
    </citation>
    <scope>NUCLEOTIDE SEQUENCE</scope>
    <source>
        <strain evidence="2">UK204</strain>
    </source>
</reference>
<dbReference type="OrthoDB" id="2491221at2759"/>
<dbReference type="Proteomes" id="UP000789570">
    <property type="component" value="Unassembled WGS sequence"/>
</dbReference>
<dbReference type="AlphaFoldDB" id="A0A9N9HSM4"/>
<protein>
    <submittedName>
        <fullName evidence="2">10459_t:CDS:1</fullName>
    </submittedName>
</protein>
<keyword evidence="3" id="KW-1185">Reference proteome</keyword>
<comment type="caution">
    <text evidence="2">The sequence shown here is derived from an EMBL/GenBank/DDBJ whole genome shotgun (WGS) entry which is preliminary data.</text>
</comment>
<proteinExistence type="predicted"/>
<feature type="compositionally biased region" description="Polar residues" evidence="1">
    <location>
        <begin position="71"/>
        <end position="89"/>
    </location>
</feature>
<evidence type="ECO:0000256" key="1">
    <source>
        <dbReference type="SAM" id="MobiDB-lite"/>
    </source>
</evidence>
<evidence type="ECO:0000313" key="2">
    <source>
        <dbReference type="EMBL" id="CAG8703576.1"/>
    </source>
</evidence>
<evidence type="ECO:0000313" key="3">
    <source>
        <dbReference type="Proteomes" id="UP000789570"/>
    </source>
</evidence>
<accession>A0A9N9HSM4</accession>
<feature type="compositionally biased region" description="Polar residues" evidence="1">
    <location>
        <begin position="41"/>
        <end position="64"/>
    </location>
</feature>
<organism evidence="2 3">
    <name type="scientific">Funneliformis caledonium</name>
    <dbReference type="NCBI Taxonomy" id="1117310"/>
    <lineage>
        <taxon>Eukaryota</taxon>
        <taxon>Fungi</taxon>
        <taxon>Fungi incertae sedis</taxon>
        <taxon>Mucoromycota</taxon>
        <taxon>Glomeromycotina</taxon>
        <taxon>Glomeromycetes</taxon>
        <taxon>Glomerales</taxon>
        <taxon>Glomeraceae</taxon>
        <taxon>Funneliformis</taxon>
    </lineage>
</organism>
<feature type="region of interest" description="Disordered" evidence="1">
    <location>
        <begin position="41"/>
        <end position="92"/>
    </location>
</feature>
<dbReference type="EMBL" id="CAJVPQ010008098">
    <property type="protein sequence ID" value="CAG8703576.1"/>
    <property type="molecule type" value="Genomic_DNA"/>
</dbReference>
<gene>
    <name evidence="2" type="ORF">FCALED_LOCUS13592</name>
</gene>
<sequence>MDKYKVTSLQEERGKNRIPYSYWEDTLYLKDTPHSRQENILLNRNRSQTPYFQLSRNRSRTPYSRQEDTLLSRNRSQTQYSPLNRSASQTREDISLRRNRTTSPIINILADKVCALGEE</sequence>
<name>A0A9N9HSM4_9GLOM</name>
<feature type="non-terminal residue" evidence="2">
    <location>
        <position position="119"/>
    </location>
</feature>